<accession>A0A1L4CXH1</accession>
<comment type="function">
    <text evidence="5">Catalyzes the synthesis of 5,6-dihydrouridine (D), a modified base found in the D-loop of most tRNAs, via the reduction of the C5-C6 double bond in target uridines.</text>
</comment>
<dbReference type="Pfam" id="PF01207">
    <property type="entry name" value="Dus"/>
    <property type="match status" value="1"/>
</dbReference>
<evidence type="ECO:0000313" key="10">
    <source>
        <dbReference type="Proteomes" id="UP000184731"/>
    </source>
</evidence>
<dbReference type="KEGG" id="saqi:AXG55_01375"/>
<dbReference type="InterPro" id="IPR035587">
    <property type="entry name" value="DUS-like_FMN-bd"/>
</dbReference>
<protein>
    <recommendedName>
        <fullName evidence="5">tRNA-dihydrouridine synthase</fullName>
        <ecNumber evidence="5">1.3.1.-</ecNumber>
    </recommendedName>
</protein>
<feature type="domain" description="DUS-like FMN-binding" evidence="8">
    <location>
        <begin position="24"/>
        <end position="254"/>
    </location>
</feature>
<evidence type="ECO:0000256" key="1">
    <source>
        <dbReference type="ARBA" id="ARBA00022630"/>
    </source>
</evidence>
<organism evidence="9 10">
    <name type="scientific">Silvanigrella aquatica</name>
    <dbReference type="NCBI Taxonomy" id="1915309"/>
    <lineage>
        <taxon>Bacteria</taxon>
        <taxon>Pseudomonadati</taxon>
        <taxon>Bdellovibrionota</taxon>
        <taxon>Oligoflexia</taxon>
        <taxon>Silvanigrellales</taxon>
        <taxon>Silvanigrellaceae</taxon>
        <taxon>Silvanigrella</taxon>
    </lineage>
</organism>
<dbReference type="Gene3D" id="3.20.20.70">
    <property type="entry name" value="Aldolase class I"/>
    <property type="match status" value="1"/>
</dbReference>
<feature type="binding site" evidence="7">
    <location>
        <begin position="240"/>
        <end position="241"/>
    </location>
    <ligand>
        <name>FMN</name>
        <dbReference type="ChEBI" id="CHEBI:58210"/>
    </ligand>
</feature>
<proteinExistence type="inferred from homology"/>
<evidence type="ECO:0000259" key="8">
    <source>
        <dbReference type="Pfam" id="PF01207"/>
    </source>
</evidence>
<dbReference type="EC" id="1.3.1.-" evidence="5"/>
<feature type="binding site" evidence="7">
    <location>
        <begin position="26"/>
        <end position="28"/>
    </location>
    <ligand>
        <name>FMN</name>
        <dbReference type="ChEBI" id="CHEBI:58210"/>
    </ligand>
</feature>
<dbReference type="SUPFAM" id="SSF51395">
    <property type="entry name" value="FMN-linked oxidoreductases"/>
    <property type="match status" value="1"/>
</dbReference>
<dbReference type="Proteomes" id="UP000184731">
    <property type="component" value="Chromosome"/>
</dbReference>
<feature type="active site" description="Proton donor" evidence="6">
    <location>
        <position position="114"/>
    </location>
</feature>
<feature type="binding site" evidence="7">
    <location>
        <position position="153"/>
    </location>
    <ligand>
        <name>FMN</name>
        <dbReference type="ChEBI" id="CHEBI:58210"/>
    </ligand>
</feature>
<dbReference type="CDD" id="cd02801">
    <property type="entry name" value="DUS_like_FMN"/>
    <property type="match status" value="1"/>
</dbReference>
<evidence type="ECO:0000256" key="2">
    <source>
        <dbReference type="ARBA" id="ARBA00022643"/>
    </source>
</evidence>
<dbReference type="GO" id="GO:0017150">
    <property type="term" value="F:tRNA dihydrouridine synthase activity"/>
    <property type="evidence" value="ECO:0007669"/>
    <property type="project" value="InterPro"/>
</dbReference>
<evidence type="ECO:0000313" key="9">
    <source>
        <dbReference type="EMBL" id="APJ02652.1"/>
    </source>
</evidence>
<feature type="binding site" evidence="7">
    <location>
        <position position="84"/>
    </location>
    <ligand>
        <name>FMN</name>
        <dbReference type="ChEBI" id="CHEBI:58210"/>
    </ligand>
</feature>
<keyword evidence="7" id="KW-0547">Nucleotide-binding</keyword>
<dbReference type="AlphaFoldDB" id="A0A1L4CXH1"/>
<comment type="similarity">
    <text evidence="5">Belongs to the dus family.</text>
</comment>
<feature type="binding site" evidence="7">
    <location>
        <position position="185"/>
    </location>
    <ligand>
        <name>FMN</name>
        <dbReference type="ChEBI" id="CHEBI:58210"/>
    </ligand>
</feature>
<dbReference type="InterPro" id="IPR013785">
    <property type="entry name" value="Aldolase_TIM"/>
</dbReference>
<dbReference type="PIRSF" id="PIRSF006621">
    <property type="entry name" value="Dus"/>
    <property type="match status" value="1"/>
</dbReference>
<keyword evidence="10" id="KW-1185">Reference proteome</keyword>
<dbReference type="InterPro" id="IPR001269">
    <property type="entry name" value="DUS_fam"/>
</dbReference>
<evidence type="ECO:0000256" key="3">
    <source>
        <dbReference type="ARBA" id="ARBA00022694"/>
    </source>
</evidence>
<dbReference type="RefSeq" id="WP_233231294.1">
    <property type="nucleotide sequence ID" value="NZ_CP017834.1"/>
</dbReference>
<dbReference type="EMBL" id="CP017834">
    <property type="protein sequence ID" value="APJ02652.1"/>
    <property type="molecule type" value="Genomic_DNA"/>
</dbReference>
<keyword evidence="4 5" id="KW-0560">Oxidoreductase</keyword>
<keyword evidence="2 5" id="KW-0288">FMN</keyword>
<evidence type="ECO:0000256" key="7">
    <source>
        <dbReference type="PIRSR" id="PIRSR006621-2"/>
    </source>
</evidence>
<keyword evidence="1 5" id="KW-0285">Flavoprotein</keyword>
<dbReference type="PANTHER" id="PTHR11082:SF25">
    <property type="entry name" value="DUS-LIKE FMN-BINDING DOMAIN-CONTAINING PROTEIN"/>
    <property type="match status" value="1"/>
</dbReference>
<reference evidence="9 10" key="1">
    <citation type="submission" date="2016-10" db="EMBL/GenBank/DDBJ databases">
        <title>Silvanigrella aquatica sp. nov., isolated from a freshwater lake located in the Black Forest, Germany, description of Silvanigrellaceae fam. nov., Silvanigrellales ord. nov., reclassification of the order Bdellovibrionales in the class Oligoflexia, reclassification of the families Bacteriovoracaceae and Halobacteriovoraceae in the new order Bacteriovoracales ord. nov., and reclassification of the family Pseudobacteriovoracaceae in the order Oligoflexiales.</title>
        <authorList>
            <person name="Hahn M.W."/>
            <person name="Schmidt J."/>
            <person name="Koll U."/>
            <person name="Rohde M."/>
            <person name="Verbag S."/>
            <person name="Pitt A."/>
            <person name="Nakai R."/>
            <person name="Naganuma T."/>
            <person name="Lang E."/>
        </authorList>
    </citation>
    <scope>NUCLEOTIDE SEQUENCE [LARGE SCALE GENOMIC DNA]</scope>
    <source>
        <strain evidence="9 10">MWH-Nonnen-W8red</strain>
    </source>
</reference>
<sequence length="359" mass="40835">MDSHSPFFPHSRLTPYGIDFPFLIAPMVGLSHVAFRELVRSYTPKNINALRYTEMLSTRKIPNEKLETTNELKTAQNESFFIPQLLGNEEKFIAPSIEKLMIKKPWGFDINMGCPVSHTLKHNWGVRLMGDKDYAASIVRMVKKHSPVPVSVKLRGGISEEENFNYLLDFVSSLQNAGADFLTIHARTRAQKHSGEANWKLVSQVRSELSIPVVANGDIQTAQDAVSLLNDFNVDGAMIARAATARPWILWQISELLGNSETPLGYEGLKAPQTSDEEGAEYARACLKLISILCDYFTEEEYILEKFRFFAATGARWFQFGHHFWRLTMRAKTVSELKETVYEFSQNCENPMTNRIKML</sequence>
<evidence type="ECO:0000256" key="5">
    <source>
        <dbReference type="PIRNR" id="PIRNR006621"/>
    </source>
</evidence>
<gene>
    <name evidence="9" type="ORF">AXG55_01375</name>
</gene>
<keyword evidence="3 5" id="KW-0819">tRNA processing</keyword>
<evidence type="ECO:0000256" key="4">
    <source>
        <dbReference type="ARBA" id="ARBA00023002"/>
    </source>
</evidence>
<dbReference type="PANTHER" id="PTHR11082">
    <property type="entry name" value="TRNA-DIHYDROURIDINE SYNTHASE"/>
    <property type="match status" value="1"/>
</dbReference>
<evidence type="ECO:0000256" key="6">
    <source>
        <dbReference type="PIRSR" id="PIRSR006621-1"/>
    </source>
</evidence>
<dbReference type="STRING" id="1915309.AXG55_01375"/>
<dbReference type="GO" id="GO:0050660">
    <property type="term" value="F:flavin adenine dinucleotide binding"/>
    <property type="evidence" value="ECO:0007669"/>
    <property type="project" value="InterPro"/>
</dbReference>
<comment type="cofactor">
    <cofactor evidence="5 7">
        <name>FMN</name>
        <dbReference type="ChEBI" id="CHEBI:58210"/>
    </cofactor>
</comment>
<name>A0A1L4CXH1_9BACT</name>